<dbReference type="GO" id="GO:0030600">
    <property type="term" value="F:feruloyl esterase activity"/>
    <property type="evidence" value="ECO:0007669"/>
    <property type="project" value="UniProtKB-UniRule"/>
</dbReference>
<dbReference type="SUPFAM" id="SSF53474">
    <property type="entry name" value="alpha/beta-Hydrolases"/>
    <property type="match status" value="1"/>
</dbReference>
<dbReference type="EC" id="3.1.1.73" evidence="11"/>
<keyword evidence="4 11" id="KW-0858">Xylan degradation</keyword>
<dbReference type="OMA" id="YAQHGTS"/>
<dbReference type="PANTHER" id="PTHR38050:SF1">
    <property type="entry name" value="FERULOYL ESTERASE C"/>
    <property type="match status" value="1"/>
</dbReference>
<evidence type="ECO:0000313" key="12">
    <source>
        <dbReference type="EMBL" id="KEZ38938.1"/>
    </source>
</evidence>
<proteinExistence type="inferred from homology"/>
<accession>A0A084FV26</accession>
<comment type="function">
    <text evidence="9 11">Involved in degradation of plant cell walls. Hydrolyzes the feruloyl-arabinose ester bond in arabinoxylans, and the feruloyl-galactose ester bond in pectin. Active against paranitrophenyl-acetate, methyl ferulate and wheat arabinoxylan.</text>
</comment>
<evidence type="ECO:0000256" key="3">
    <source>
        <dbReference type="ARBA" id="ARBA00022525"/>
    </source>
</evidence>
<evidence type="ECO:0000256" key="6">
    <source>
        <dbReference type="ARBA" id="ARBA00022801"/>
    </source>
</evidence>
<dbReference type="InterPro" id="IPR043595">
    <property type="entry name" value="FaeB/C/D"/>
</dbReference>
<evidence type="ECO:0000256" key="7">
    <source>
        <dbReference type="ARBA" id="ARBA00023277"/>
    </source>
</evidence>
<dbReference type="PANTHER" id="PTHR38050">
    <property type="match status" value="1"/>
</dbReference>
<keyword evidence="5 11" id="KW-0732">Signal</keyword>
<dbReference type="GeneID" id="27719462"/>
<sequence length="289" mass="30543">MRFIQSTFTAVAALRIGTAIATASPGCGKAAQLTAGKHTIDVKGKQREYILKLPDNYSPDHQYKLIFTFHALGGSAQQIADGGMGTEPYYGLPPLANNSAIFVSPNGQVAGSAFNMMGWGNVGGEDIDFVDAMIEEIEAALCVDQGLRFSTGFSYGGAISYALACARASKFRAVGILSGGSMSGCEGGRPSGPIATYQQHGSRDQVLNIDTMGRAIRDTIIEANGCSPVTPEPQPSGNQATKIEYKDCADGFPVTWVIFDGTHTPGYADAGNSEPMAGPNFWQFLSQFE</sequence>
<dbReference type="Gene3D" id="3.40.50.1820">
    <property type="entry name" value="alpha/beta hydrolase"/>
    <property type="match status" value="1"/>
</dbReference>
<keyword evidence="8 11" id="KW-0624">Polysaccharide degradation</keyword>
<keyword evidence="6 11" id="KW-0378">Hydrolase</keyword>
<feature type="chain" id="PRO_5036515752" description="Feruloyl esterase C" evidence="11">
    <location>
        <begin position="24"/>
        <end position="289"/>
    </location>
</feature>
<organism evidence="12 13">
    <name type="scientific">Pseudallescheria apiosperma</name>
    <name type="common">Scedosporium apiospermum</name>
    <dbReference type="NCBI Taxonomy" id="563466"/>
    <lineage>
        <taxon>Eukaryota</taxon>
        <taxon>Fungi</taxon>
        <taxon>Dikarya</taxon>
        <taxon>Ascomycota</taxon>
        <taxon>Pezizomycotina</taxon>
        <taxon>Sordariomycetes</taxon>
        <taxon>Hypocreomycetidae</taxon>
        <taxon>Microascales</taxon>
        <taxon>Microascaceae</taxon>
        <taxon>Scedosporium</taxon>
    </lineage>
</organism>
<dbReference type="GO" id="GO:0005576">
    <property type="term" value="C:extracellular region"/>
    <property type="evidence" value="ECO:0007669"/>
    <property type="project" value="UniProtKB-SubCell"/>
</dbReference>
<reference evidence="12 13" key="1">
    <citation type="journal article" date="2014" name="Genome Announc.">
        <title>Draft genome sequence of the pathogenic fungus Scedosporium apiospermum.</title>
        <authorList>
            <person name="Vandeputte P."/>
            <person name="Ghamrawi S."/>
            <person name="Rechenmann M."/>
            <person name="Iltis A."/>
            <person name="Giraud S."/>
            <person name="Fleury M."/>
            <person name="Thornton C."/>
            <person name="Delhaes L."/>
            <person name="Meyer W."/>
            <person name="Papon N."/>
            <person name="Bouchara J.P."/>
        </authorList>
    </citation>
    <scope>NUCLEOTIDE SEQUENCE [LARGE SCALE GENOMIC DNA]</scope>
    <source>
        <strain evidence="12 13">IHEM 14462</strain>
    </source>
</reference>
<dbReference type="GO" id="GO:0045493">
    <property type="term" value="P:xylan catabolic process"/>
    <property type="evidence" value="ECO:0007669"/>
    <property type="project" value="UniProtKB-UniRule"/>
</dbReference>
<dbReference type="InterPro" id="IPR029058">
    <property type="entry name" value="AB_hydrolase_fold"/>
</dbReference>
<evidence type="ECO:0000256" key="11">
    <source>
        <dbReference type="RuleBase" id="RU367094"/>
    </source>
</evidence>
<comment type="catalytic activity">
    <reaction evidence="10 11">
        <text>feruloyl-polysaccharide + H2O = ferulate + polysaccharide.</text>
        <dbReference type="EC" id="3.1.1.73"/>
    </reaction>
</comment>
<comment type="subcellular location">
    <subcellularLocation>
        <location evidence="1 11">Secreted</location>
    </subcellularLocation>
</comment>
<dbReference type="AlphaFoldDB" id="A0A084FV26"/>
<comment type="caution">
    <text evidence="12">The sequence shown here is derived from an EMBL/GenBank/DDBJ whole genome shotgun (WGS) entry which is preliminary data.</text>
</comment>
<keyword evidence="7 11" id="KW-0119">Carbohydrate metabolism</keyword>
<evidence type="ECO:0000256" key="8">
    <source>
        <dbReference type="ARBA" id="ARBA00023326"/>
    </source>
</evidence>
<evidence type="ECO:0000313" key="13">
    <source>
        <dbReference type="Proteomes" id="UP000028545"/>
    </source>
</evidence>
<dbReference type="EMBL" id="JOWA01000165">
    <property type="protein sequence ID" value="KEZ38938.1"/>
    <property type="molecule type" value="Genomic_DNA"/>
</dbReference>
<dbReference type="OrthoDB" id="424610at2759"/>
<dbReference type="Proteomes" id="UP000028545">
    <property type="component" value="Unassembled WGS sequence"/>
</dbReference>
<evidence type="ECO:0000256" key="2">
    <source>
        <dbReference type="ARBA" id="ARBA00010278"/>
    </source>
</evidence>
<evidence type="ECO:0000256" key="1">
    <source>
        <dbReference type="ARBA" id="ARBA00004613"/>
    </source>
</evidence>
<name>A0A084FV26_PSEDA</name>
<dbReference type="RefSeq" id="XP_016638737.1">
    <property type="nucleotide sequence ID" value="XM_016783894.1"/>
</dbReference>
<feature type="signal peptide" evidence="11">
    <location>
        <begin position="1"/>
        <end position="23"/>
    </location>
</feature>
<dbReference type="VEuPathDB" id="FungiDB:SAPIO_CDS10281"/>
<evidence type="ECO:0000256" key="5">
    <source>
        <dbReference type="ARBA" id="ARBA00022729"/>
    </source>
</evidence>
<comment type="similarity">
    <text evidence="2 11">Belongs to the faeC family.</text>
</comment>
<gene>
    <name evidence="12" type="ORF">SAPIO_CDS10281</name>
</gene>
<evidence type="ECO:0000256" key="9">
    <source>
        <dbReference type="ARBA" id="ARBA00025250"/>
    </source>
</evidence>
<evidence type="ECO:0000256" key="10">
    <source>
        <dbReference type="ARBA" id="ARBA00034075"/>
    </source>
</evidence>
<keyword evidence="3 11" id="KW-0964">Secreted</keyword>
<keyword evidence="13" id="KW-1185">Reference proteome</keyword>
<evidence type="ECO:0000256" key="4">
    <source>
        <dbReference type="ARBA" id="ARBA00022651"/>
    </source>
</evidence>
<protein>
    <recommendedName>
        <fullName evidence="11">Feruloyl esterase C</fullName>
        <ecNumber evidence="11">3.1.1.73</ecNumber>
    </recommendedName>
    <alternativeName>
        <fullName evidence="11">Ferulic acid esterase C</fullName>
    </alternativeName>
</protein>
<dbReference type="KEGG" id="sapo:SAPIO_CDS10281"/>
<dbReference type="HOGENOM" id="CLU_027551_2_0_1"/>